<reference evidence="6" key="1">
    <citation type="journal article" date="2022" name="Int. J. Mol. Sci.">
        <title>Draft Genome of Tanacetum Coccineum: Genomic Comparison of Closely Related Tanacetum-Family Plants.</title>
        <authorList>
            <person name="Yamashiro T."/>
            <person name="Shiraishi A."/>
            <person name="Nakayama K."/>
            <person name="Satake H."/>
        </authorList>
    </citation>
    <scope>NUCLEOTIDE SEQUENCE</scope>
</reference>
<dbReference type="InterPro" id="IPR025724">
    <property type="entry name" value="GAG-pre-integrase_dom"/>
</dbReference>
<keyword evidence="7" id="KW-1185">Reference proteome</keyword>
<dbReference type="SUPFAM" id="SSF56672">
    <property type="entry name" value="DNA/RNA polymerases"/>
    <property type="match status" value="1"/>
</dbReference>
<dbReference type="InterPro" id="IPR043502">
    <property type="entry name" value="DNA/RNA_pol_sf"/>
</dbReference>
<accession>A0ABQ4X0M7</accession>
<feature type="compositionally biased region" description="Basic and acidic residues" evidence="2">
    <location>
        <begin position="1535"/>
        <end position="1557"/>
    </location>
</feature>
<dbReference type="PANTHER" id="PTHR11439:SF509">
    <property type="entry name" value="RNA-DIRECTED DNA POLYMERASE"/>
    <property type="match status" value="1"/>
</dbReference>
<feature type="coiled-coil region" evidence="1">
    <location>
        <begin position="285"/>
        <end position="312"/>
    </location>
</feature>
<feature type="region of interest" description="Disordered" evidence="2">
    <location>
        <begin position="1319"/>
        <end position="1371"/>
    </location>
</feature>
<protein>
    <submittedName>
        <fullName evidence="6">Ribonuclease H-like domain-containing protein</fullName>
    </submittedName>
</protein>
<evidence type="ECO:0000259" key="3">
    <source>
        <dbReference type="Pfam" id="PF07727"/>
    </source>
</evidence>
<feature type="domain" description="Reverse transcriptase Ty1/copia-type" evidence="3">
    <location>
        <begin position="921"/>
        <end position="1091"/>
    </location>
</feature>
<evidence type="ECO:0000256" key="1">
    <source>
        <dbReference type="SAM" id="Coils"/>
    </source>
</evidence>
<dbReference type="EMBL" id="BQNB010009100">
    <property type="protein sequence ID" value="GJS58739.1"/>
    <property type="molecule type" value="Genomic_DNA"/>
</dbReference>
<dbReference type="Proteomes" id="UP001151760">
    <property type="component" value="Unassembled WGS sequence"/>
</dbReference>
<keyword evidence="1" id="KW-0175">Coiled coil</keyword>
<dbReference type="InterPro" id="IPR013103">
    <property type="entry name" value="RVT_2"/>
</dbReference>
<dbReference type="InterPro" id="IPR057670">
    <property type="entry name" value="SH3_retrovirus"/>
</dbReference>
<reference evidence="6" key="2">
    <citation type="submission" date="2022-01" db="EMBL/GenBank/DDBJ databases">
        <authorList>
            <person name="Yamashiro T."/>
            <person name="Shiraishi A."/>
            <person name="Satake H."/>
            <person name="Nakayama K."/>
        </authorList>
    </citation>
    <scope>NUCLEOTIDE SEQUENCE</scope>
</reference>
<evidence type="ECO:0000259" key="5">
    <source>
        <dbReference type="Pfam" id="PF25597"/>
    </source>
</evidence>
<evidence type="ECO:0000256" key="2">
    <source>
        <dbReference type="SAM" id="MobiDB-lite"/>
    </source>
</evidence>
<feature type="region of interest" description="Disordered" evidence="2">
    <location>
        <begin position="1535"/>
        <end position="1564"/>
    </location>
</feature>
<feature type="domain" description="GAG-pre-integrase" evidence="4">
    <location>
        <begin position="658"/>
        <end position="713"/>
    </location>
</feature>
<comment type="caution">
    <text evidence="6">The sequence shown here is derived from an EMBL/GenBank/DDBJ whole genome shotgun (WGS) entry which is preliminary data.</text>
</comment>
<feature type="compositionally biased region" description="Polar residues" evidence="2">
    <location>
        <begin position="1323"/>
        <end position="1351"/>
    </location>
</feature>
<evidence type="ECO:0000313" key="7">
    <source>
        <dbReference type="Proteomes" id="UP001151760"/>
    </source>
</evidence>
<name>A0ABQ4X0M7_9ASTR</name>
<proteinExistence type="predicted"/>
<dbReference type="Pfam" id="PF25597">
    <property type="entry name" value="SH3_retrovirus"/>
    <property type="match status" value="1"/>
</dbReference>
<dbReference type="Pfam" id="PF07727">
    <property type="entry name" value="RVT_2"/>
    <property type="match status" value="1"/>
</dbReference>
<feature type="domain" description="Retroviral polymerase SH3-like" evidence="5">
    <location>
        <begin position="724"/>
        <end position="767"/>
    </location>
</feature>
<dbReference type="Pfam" id="PF13976">
    <property type="entry name" value="gag_pre-integrs"/>
    <property type="match status" value="1"/>
</dbReference>
<gene>
    <name evidence="6" type="ORF">Tco_0653523</name>
</gene>
<evidence type="ECO:0000313" key="6">
    <source>
        <dbReference type="EMBL" id="GJS58739.1"/>
    </source>
</evidence>
<evidence type="ECO:0000259" key="4">
    <source>
        <dbReference type="Pfam" id="PF13976"/>
    </source>
</evidence>
<sequence length="1581" mass="178802">MEDEDRTVLPNDYALWEVILNGDSPPPTRTIKGVEHVIASTTIEQRLARKNELKARGTMLMDLPDKHQLKFNIHKDAKSLMEAIKKRFRGNKETMKVQKTLLKQQYENFNRSSSEELDQIHDRLQKLISQLEIHGESISQEDIYEAEVKGSSSLSQNTQNVAFVSSNSTGSTNEIVNIAHGVYAGSSQDHASTLPNVHSMSDADGFGYDWSDQAEEPPTNFALMAYTSSGFSNSSGLNTELNVAAYKTGLESVEARLVMYQKNETVYEEDIKILKLDIMLRDNALIELRKKFEKVEKERDDLKLTLEKFQNSSKNLSKLLDSQMNDKYKTGKGYHAVPPPYTGNYLPPKLELVLADINEYVFRESATSEVKIKNGTKACVEQCNEGESSEFRKDHFVCGSFNHLIKDYDFYEKKMVQKPVWNNEMRVNHHNLAMMTHPHPKSNFVPTTVLTRLGQVPINTAKKNISSAAVSVNTARPVNTAFFRPTVNCVRPVLNVFNKAHSPVRRPFNKRTTDKNSNFNKKVNTVKVNDVTTVEPKARISVVQGNKIQVSNGLGPKKELIFSFDVQEYEEINGGYVTFGGDPKGGKITSKGKIRTGKLDFEDVYFVKELKFNLLSVSQICNKKKSVLFTNTECVVLSSDFKLLDESHVLLRVPRKNNMYSVDLKNVVPSGGLTCLFARATLDVSNLWHRRLGHINFKTMNKLVKGNLVRGRKPTLSFMRPFGCPVTILNTIDHLGKFDGKADEGFFIGYSTNSKAYRVFNSRTRIVEKNLHGINLMVMQSLDDKVADDAGKKNTEEPAGDDDYVRDEFERISGEYPDDPNMLDLEDIGFLENEVVFGVEDDMTNLDTYILVSPIPTTRIHKDHPLDQVIGDVHSATQTRRMTKKMDKHALVARIQEGIDHKDFQNCLFACFLSQVEPKKTLMDLPKGKRAIRTKWVYKNKKDERGIVVRNKARLVAQGHTQKEGIDYDEVFALVARIEAIRLFLAYALYMGFVVYQMDVKSAFMYGTIEDEVYVYQPLWFEDPEFPDKGYKVKKALYGLHQAPRAWYETLSTYLLENGFKRGTIDKTLFIKKDKSDILLVQKEDGILISHDKYVAGILKKFDFSTVKTASKPMETNKALLKDAKADDVDVHLYISMIRSLMYLTASRPDIMFAICACTSDYTGASLDRKSTTGGCQFLGRGLVSWQCKKKTVVQIIHKGFLEWNATDARDAIRVKTGLQFANSHNMVAYLEKSIENADFDEVVDFVRANPIRYALIVNPTISVSYIKQFWSTAKATTINGETQIHAKVFENMRRQGKGFLGHVTPLFDTMLAPQAVVGKGSEQPTEPQHTSITASPSQVQQIPVTSLSQPKKTYKRRKTKKATEISQSSRPIQPVADEIVYKDFGDCILKEESQEAGKEKKPRTPQLKRRLFKVRIESSAKKSLGDKEDASKQGRKIAKIDQDEGISLVQEDAETQGRYADLMFDLGNLHGENVTTEQVKVDVAEKEVITTSALVTTTGVSVTIAEPSNPLTTTAFEDEDLTIAQTLMKMRSEKSKEKRCAEIEEEDRLTRQREEESTNASLIKEWDNVQAQLDVDYELA</sequence>
<dbReference type="PANTHER" id="PTHR11439">
    <property type="entry name" value="GAG-POL-RELATED RETROTRANSPOSON"/>
    <property type="match status" value="1"/>
</dbReference>
<dbReference type="Pfam" id="PF14223">
    <property type="entry name" value="Retrotran_gag_2"/>
    <property type="match status" value="1"/>
</dbReference>
<organism evidence="6 7">
    <name type="scientific">Tanacetum coccineum</name>
    <dbReference type="NCBI Taxonomy" id="301880"/>
    <lineage>
        <taxon>Eukaryota</taxon>
        <taxon>Viridiplantae</taxon>
        <taxon>Streptophyta</taxon>
        <taxon>Embryophyta</taxon>
        <taxon>Tracheophyta</taxon>
        <taxon>Spermatophyta</taxon>
        <taxon>Magnoliopsida</taxon>
        <taxon>eudicotyledons</taxon>
        <taxon>Gunneridae</taxon>
        <taxon>Pentapetalae</taxon>
        <taxon>asterids</taxon>
        <taxon>campanulids</taxon>
        <taxon>Asterales</taxon>
        <taxon>Asteraceae</taxon>
        <taxon>Asteroideae</taxon>
        <taxon>Anthemideae</taxon>
        <taxon>Anthemidinae</taxon>
        <taxon>Tanacetum</taxon>
    </lineage>
</organism>